<feature type="region of interest" description="Disordered" evidence="1">
    <location>
        <begin position="1"/>
        <end position="33"/>
    </location>
</feature>
<dbReference type="GeneID" id="36595097"/>
<name>A0A2J6T403_9HELO</name>
<feature type="compositionally biased region" description="Polar residues" evidence="1">
    <location>
        <begin position="706"/>
        <end position="720"/>
    </location>
</feature>
<dbReference type="GO" id="GO:0000178">
    <property type="term" value="C:exosome (RNase complex)"/>
    <property type="evidence" value="ECO:0007669"/>
    <property type="project" value="TreeGrafter"/>
</dbReference>
<feature type="compositionally biased region" description="Pro residues" evidence="1">
    <location>
        <begin position="645"/>
        <end position="656"/>
    </location>
</feature>
<dbReference type="EMBL" id="KZ613843">
    <property type="protein sequence ID" value="PMD57754.1"/>
    <property type="molecule type" value="Genomic_DNA"/>
</dbReference>
<dbReference type="InParanoid" id="A0A2J6T403"/>
<feature type="compositionally biased region" description="Polar residues" evidence="1">
    <location>
        <begin position="885"/>
        <end position="914"/>
    </location>
</feature>
<feature type="compositionally biased region" description="Polar residues" evidence="1">
    <location>
        <begin position="635"/>
        <end position="644"/>
    </location>
</feature>
<protein>
    <recommendedName>
        <fullName evidence="2">Putative zinc-finger domain-containing protein</fullName>
    </recommendedName>
</protein>
<feature type="compositionally biased region" description="Polar residues" evidence="1">
    <location>
        <begin position="1"/>
        <end position="10"/>
    </location>
</feature>
<evidence type="ECO:0000259" key="2">
    <source>
        <dbReference type="Pfam" id="PF10650"/>
    </source>
</evidence>
<feature type="compositionally biased region" description="Basic and acidic residues" evidence="1">
    <location>
        <begin position="952"/>
        <end position="962"/>
    </location>
</feature>
<dbReference type="STRING" id="1095630.A0A2J6T403"/>
<feature type="region of interest" description="Disordered" evidence="1">
    <location>
        <begin position="550"/>
        <end position="578"/>
    </location>
</feature>
<accession>A0A2J6T403</accession>
<dbReference type="PANTHER" id="PTHR21563:SF3">
    <property type="entry name" value="ZINC FINGER C3H1 DOMAIN-CONTAINING PROTEIN"/>
    <property type="match status" value="1"/>
</dbReference>
<feature type="compositionally biased region" description="Low complexity" evidence="1">
    <location>
        <begin position="1018"/>
        <end position="1028"/>
    </location>
</feature>
<dbReference type="Pfam" id="PF10650">
    <property type="entry name" value="zf-C3H1"/>
    <property type="match status" value="1"/>
</dbReference>
<dbReference type="InterPro" id="IPR039278">
    <property type="entry name" value="Red1"/>
</dbReference>
<feature type="region of interest" description="Disordered" evidence="1">
    <location>
        <begin position="356"/>
        <end position="439"/>
    </location>
</feature>
<feature type="compositionally biased region" description="Low complexity" evidence="1">
    <location>
        <begin position="657"/>
        <end position="669"/>
    </location>
</feature>
<feature type="compositionally biased region" description="Polar residues" evidence="1">
    <location>
        <begin position="393"/>
        <end position="424"/>
    </location>
</feature>
<dbReference type="AlphaFoldDB" id="A0A2J6T403"/>
<dbReference type="PANTHER" id="PTHR21563">
    <property type="entry name" value="ZINC FINGER C3H1 DOMAIN-CONTAINING PROTEIN"/>
    <property type="match status" value="1"/>
</dbReference>
<feature type="region of interest" description="Disordered" evidence="1">
    <location>
        <begin position="986"/>
        <end position="1041"/>
    </location>
</feature>
<evidence type="ECO:0000313" key="3">
    <source>
        <dbReference type="EMBL" id="PMD57754.1"/>
    </source>
</evidence>
<keyword evidence="4" id="KW-1185">Reference proteome</keyword>
<feature type="region of interest" description="Disordered" evidence="1">
    <location>
        <begin position="184"/>
        <end position="293"/>
    </location>
</feature>
<dbReference type="OrthoDB" id="1922977at2759"/>
<proteinExistence type="predicted"/>
<evidence type="ECO:0000313" key="4">
    <source>
        <dbReference type="Proteomes" id="UP000235371"/>
    </source>
</evidence>
<feature type="region of interest" description="Disordered" evidence="1">
    <location>
        <begin position="617"/>
        <end position="678"/>
    </location>
</feature>
<feature type="compositionally biased region" description="Polar residues" evidence="1">
    <location>
        <begin position="367"/>
        <end position="381"/>
    </location>
</feature>
<feature type="compositionally biased region" description="Polar residues" evidence="1">
    <location>
        <begin position="242"/>
        <end position="277"/>
    </location>
</feature>
<feature type="compositionally biased region" description="Pro residues" evidence="1">
    <location>
        <begin position="1029"/>
        <end position="1038"/>
    </location>
</feature>
<dbReference type="GO" id="GO:0005634">
    <property type="term" value="C:nucleus"/>
    <property type="evidence" value="ECO:0007669"/>
    <property type="project" value="TreeGrafter"/>
</dbReference>
<feature type="region of interest" description="Disordered" evidence="1">
    <location>
        <begin position="695"/>
        <end position="732"/>
    </location>
</feature>
<feature type="domain" description="Putative zinc-finger" evidence="2">
    <location>
        <begin position="1137"/>
        <end position="1158"/>
    </location>
</feature>
<feature type="region of interest" description="Disordered" evidence="1">
    <location>
        <begin position="856"/>
        <end position="962"/>
    </location>
</feature>
<reference evidence="3 4" key="1">
    <citation type="submission" date="2016-04" db="EMBL/GenBank/DDBJ databases">
        <title>A degradative enzymes factory behind the ericoid mycorrhizal symbiosis.</title>
        <authorList>
            <consortium name="DOE Joint Genome Institute"/>
            <person name="Martino E."/>
            <person name="Morin E."/>
            <person name="Grelet G."/>
            <person name="Kuo A."/>
            <person name="Kohler A."/>
            <person name="Daghino S."/>
            <person name="Barry K."/>
            <person name="Choi C."/>
            <person name="Cichocki N."/>
            <person name="Clum A."/>
            <person name="Copeland A."/>
            <person name="Hainaut M."/>
            <person name="Haridas S."/>
            <person name="Labutti K."/>
            <person name="Lindquist E."/>
            <person name="Lipzen A."/>
            <person name="Khouja H.-R."/>
            <person name="Murat C."/>
            <person name="Ohm R."/>
            <person name="Olson A."/>
            <person name="Spatafora J."/>
            <person name="Veneault-Fourrey C."/>
            <person name="Henrissat B."/>
            <person name="Grigoriev I."/>
            <person name="Martin F."/>
            <person name="Perotto S."/>
        </authorList>
    </citation>
    <scope>NUCLEOTIDE SEQUENCE [LARGE SCALE GENOMIC DNA]</scope>
    <source>
        <strain evidence="3 4">E</strain>
    </source>
</reference>
<dbReference type="Proteomes" id="UP000235371">
    <property type="component" value="Unassembled WGS sequence"/>
</dbReference>
<dbReference type="RefSeq" id="XP_024734658.1">
    <property type="nucleotide sequence ID" value="XM_024887021.1"/>
</dbReference>
<sequence>MSDYPSTPSYGASYGARDQTNPSYLPPTYPNQYIQGDDGRTGHMAANYDASMAAYSYNRAVPTFSAAAVASGVPPLPIYQGWNQDSVPLPSYTAPHNPPQYASYGNASQANPQNYQHQAMNQQSYHQNTGVAKPFEQADLSEGEFEDVGASTNTPPIGYGSNHYCGNDGTGYMDTAQRAVYSRAQDYSPQSGYQANYNYPSHNTSQMGRQQSDSYSPYVSPGGADHDEQPGGVQARNAYAPSHNQDPINGTPQSQYGWAQDGTANQPQHNSYANGYHTSPKADSGIQAPAPSQPALGQLASAANGKSVAEYRKKAQGAILNLLPYDVRYQTYIDEGFKEDIVDALFDDLKMPRTSSKAPNGIYLASGPQTSNEQRNGTGTRSLAAGLNDAQHGPSSLSLGTNLQQPKGTSMPQASLSPSTNTVLASAPVKSTMMTEKERTLQTKMDALRKSREERAQKAAAKMNPLVALVPAPQLEATKVTESISEKPNSPPQSPTIAKAQPQTSFAQPIPSEQLPVAPQQPNPQPKTQQQPLMIPGLFLASAAASPGQQPTLQVALPTPLPSSQRKRPVAADFDDPLPAMSTFKRPFGYSPHNDGRPSLVIDLSDDEDEDVAMDLDSQADQDSPAHSVRKMSDPRSTNAQNMPPTNPPTRKPFTPPNTSATNTPSMSSKASLGRPDVLIRKESEIEELKKKIAEAEARKRARKTPSGTLTPRASESNGSEAKDANVSEEPNLGSKVAASIKMQSLIVIADNKATLEQQKLADAQTAEIEKAAELKRNEAEQKRLRREKIASDLPLVEAEVLQNQTRLEQLRAEMAKIEAAVQKSLEDKQRLAEEMERLGQEAEDQLQEQKDKLNTLTQQESRSSNDPSVPPSSPPIAQMRLPSRSKTPASLPNEATTQATALNGDSNPTTNTDDNQDRAENALLEPMETNEASVESEPTDQALEAALQEAVRAEADSHSRDGHVMDMEVSYAPDPAQLAPEVPAEPIEEDNRSPEYLPELNRTAPEVTDRESDGYEPPDATAPTEAPESPPFSPAPPESIHEVADESIPEINSTQAISEDGEITTDYIQPLADGTAQALLEDVSKEDSNKIQLFTPYESPLKQFRAYRFHPEFKEDIAGGLRSMTYSHKIDPNAEFCRYELAGGICNDTTCDFQHFRDTKLPDDAVLTALGSPDEFTGEQREKFCEGLRQVLMDLRVRKIRDFDIIASEIVAHRSKFLGDKSKVLALEGTTI</sequence>
<feature type="compositionally biased region" description="Polar residues" evidence="1">
    <location>
        <begin position="185"/>
        <end position="217"/>
    </location>
</feature>
<dbReference type="InterPro" id="IPR019607">
    <property type="entry name" value="Putative_zinc-finger_domain"/>
</dbReference>
<feature type="region of interest" description="Disordered" evidence="1">
    <location>
        <begin position="479"/>
        <end position="505"/>
    </location>
</feature>
<gene>
    <name evidence="3" type="ORF">K444DRAFT_664901</name>
</gene>
<evidence type="ECO:0000256" key="1">
    <source>
        <dbReference type="SAM" id="MobiDB-lite"/>
    </source>
</evidence>
<organism evidence="3 4">
    <name type="scientific">Hyaloscypha bicolor E</name>
    <dbReference type="NCBI Taxonomy" id="1095630"/>
    <lineage>
        <taxon>Eukaryota</taxon>
        <taxon>Fungi</taxon>
        <taxon>Dikarya</taxon>
        <taxon>Ascomycota</taxon>
        <taxon>Pezizomycotina</taxon>
        <taxon>Leotiomycetes</taxon>
        <taxon>Helotiales</taxon>
        <taxon>Hyaloscyphaceae</taxon>
        <taxon>Hyaloscypha</taxon>
        <taxon>Hyaloscypha bicolor</taxon>
    </lineage>
</organism>